<gene>
    <name evidence="2" type="ORF">FHR75_002060</name>
</gene>
<dbReference type="InterPro" id="IPR021005">
    <property type="entry name" value="Znf_CGNR"/>
</dbReference>
<dbReference type="AlphaFoldDB" id="A0A7W4TMM2"/>
<dbReference type="SUPFAM" id="SSF160904">
    <property type="entry name" value="Jann2411-like"/>
    <property type="match status" value="1"/>
</dbReference>
<dbReference type="PANTHER" id="PTHR35525:SF3">
    <property type="entry name" value="BLL6575 PROTEIN"/>
    <property type="match status" value="1"/>
</dbReference>
<organism evidence="2 3">
    <name type="scientific">Kineococcus radiotolerans</name>
    <dbReference type="NCBI Taxonomy" id="131568"/>
    <lineage>
        <taxon>Bacteria</taxon>
        <taxon>Bacillati</taxon>
        <taxon>Actinomycetota</taxon>
        <taxon>Actinomycetes</taxon>
        <taxon>Kineosporiales</taxon>
        <taxon>Kineosporiaceae</taxon>
        <taxon>Kineococcus</taxon>
    </lineage>
</organism>
<dbReference type="Proteomes" id="UP000533269">
    <property type="component" value="Unassembled WGS sequence"/>
</dbReference>
<accession>A0A7W4TMM2</accession>
<dbReference type="Pfam" id="PF11706">
    <property type="entry name" value="zf-CGNR"/>
    <property type="match status" value="1"/>
</dbReference>
<dbReference type="InterPro" id="IPR010852">
    <property type="entry name" value="ABATE"/>
</dbReference>
<evidence type="ECO:0000259" key="1">
    <source>
        <dbReference type="Pfam" id="PF11706"/>
    </source>
</evidence>
<evidence type="ECO:0000313" key="2">
    <source>
        <dbReference type="EMBL" id="MBB2901272.1"/>
    </source>
</evidence>
<sequence length="178" mass="19493">MVFTHDTSQALLAAAELVNTLDDPGALADVDDLDEFCTRFGYSGRFDGNAAELEAVRSVRPVLRDLLTRDRDDAALLVNDLLAREAALPRLVRHDGLDWHVHAVSDDAPLAVRVVVETAMAVLDVVRADETSRLAVCADETCRGIVVDLSRNRSKKFCSTTCGNRNAVSAFRSRRRLG</sequence>
<name>A0A7W4TMM2_KINRA</name>
<dbReference type="PANTHER" id="PTHR35525">
    <property type="entry name" value="BLL6575 PROTEIN"/>
    <property type="match status" value="1"/>
</dbReference>
<dbReference type="Pfam" id="PF07336">
    <property type="entry name" value="ABATE"/>
    <property type="match status" value="1"/>
</dbReference>
<dbReference type="RefSeq" id="WP_183391245.1">
    <property type="nucleotide sequence ID" value="NZ_JACHVY010000001.1"/>
</dbReference>
<feature type="domain" description="Zinc finger CGNR" evidence="1">
    <location>
        <begin position="133"/>
        <end position="175"/>
    </location>
</feature>
<reference evidence="2 3" key="1">
    <citation type="submission" date="2020-08" db="EMBL/GenBank/DDBJ databases">
        <title>The Agave Microbiome: Exploring the role of microbial communities in plant adaptations to desert environments.</title>
        <authorList>
            <person name="Partida-Martinez L.P."/>
        </authorList>
    </citation>
    <scope>NUCLEOTIDE SEQUENCE [LARGE SCALE GENOMIC DNA]</scope>
    <source>
        <strain evidence="2 3">AS2.23</strain>
    </source>
</reference>
<comment type="caution">
    <text evidence="2">The sequence shown here is derived from an EMBL/GenBank/DDBJ whole genome shotgun (WGS) entry which is preliminary data.</text>
</comment>
<dbReference type="InterPro" id="IPR023286">
    <property type="entry name" value="ABATE_dom_sf"/>
</dbReference>
<protein>
    <submittedName>
        <fullName evidence="2">Putative RNA-binding Zn ribbon-like protein</fullName>
    </submittedName>
</protein>
<dbReference type="Gene3D" id="1.10.3300.10">
    <property type="entry name" value="Jann2411-like domain"/>
    <property type="match status" value="1"/>
</dbReference>
<evidence type="ECO:0000313" key="3">
    <source>
        <dbReference type="Proteomes" id="UP000533269"/>
    </source>
</evidence>
<reference evidence="2 3" key="2">
    <citation type="submission" date="2020-08" db="EMBL/GenBank/DDBJ databases">
        <authorList>
            <person name="Partida-Martinez L."/>
            <person name="Huntemann M."/>
            <person name="Clum A."/>
            <person name="Wang J."/>
            <person name="Palaniappan K."/>
            <person name="Ritter S."/>
            <person name="Chen I.-M."/>
            <person name="Stamatis D."/>
            <person name="Reddy T."/>
            <person name="O'Malley R."/>
            <person name="Daum C."/>
            <person name="Shapiro N."/>
            <person name="Ivanova N."/>
            <person name="Kyrpides N."/>
            <person name="Woyke T."/>
        </authorList>
    </citation>
    <scope>NUCLEOTIDE SEQUENCE [LARGE SCALE GENOMIC DNA]</scope>
    <source>
        <strain evidence="2 3">AS2.23</strain>
    </source>
</reference>
<proteinExistence type="predicted"/>
<dbReference type="EMBL" id="JACHVY010000001">
    <property type="protein sequence ID" value="MBB2901272.1"/>
    <property type="molecule type" value="Genomic_DNA"/>
</dbReference>